<gene>
    <name evidence="2" type="ORF">GP486_000102</name>
</gene>
<dbReference type="AlphaFoldDB" id="A0A9P8LJL7"/>
<feature type="compositionally biased region" description="Polar residues" evidence="1">
    <location>
        <begin position="34"/>
        <end position="44"/>
    </location>
</feature>
<evidence type="ECO:0000313" key="2">
    <source>
        <dbReference type="EMBL" id="KAH0566484.1"/>
    </source>
</evidence>
<evidence type="ECO:0000256" key="1">
    <source>
        <dbReference type="SAM" id="MobiDB-lite"/>
    </source>
</evidence>
<protein>
    <submittedName>
        <fullName evidence="2">Uncharacterized protein</fullName>
    </submittedName>
</protein>
<proteinExistence type="predicted"/>
<feature type="region of interest" description="Disordered" evidence="1">
    <location>
        <begin position="21"/>
        <end position="46"/>
    </location>
</feature>
<reference evidence="2" key="1">
    <citation type="submission" date="2021-03" db="EMBL/GenBank/DDBJ databases">
        <title>Comparative genomics and phylogenomic investigation of the class Geoglossomycetes provide insights into ecological specialization and systematics.</title>
        <authorList>
            <person name="Melie T."/>
            <person name="Pirro S."/>
            <person name="Miller A.N."/>
            <person name="Quandt A."/>
        </authorList>
    </citation>
    <scope>NUCLEOTIDE SEQUENCE</scope>
    <source>
        <strain evidence="2">CAQ_001_2017</strain>
    </source>
</reference>
<dbReference type="EMBL" id="JAGHQM010000005">
    <property type="protein sequence ID" value="KAH0566484.1"/>
    <property type="molecule type" value="Genomic_DNA"/>
</dbReference>
<name>A0A9P8LJL7_9PEZI</name>
<keyword evidence="3" id="KW-1185">Reference proteome</keyword>
<dbReference type="Proteomes" id="UP000750711">
    <property type="component" value="Unassembled WGS sequence"/>
</dbReference>
<evidence type="ECO:0000313" key="3">
    <source>
        <dbReference type="Proteomes" id="UP000750711"/>
    </source>
</evidence>
<comment type="caution">
    <text evidence="2">The sequence shown here is derived from an EMBL/GenBank/DDBJ whole genome shotgun (WGS) entry which is preliminary data.</text>
</comment>
<organism evidence="2 3">
    <name type="scientific">Trichoglossum hirsutum</name>
    <dbReference type="NCBI Taxonomy" id="265104"/>
    <lineage>
        <taxon>Eukaryota</taxon>
        <taxon>Fungi</taxon>
        <taxon>Dikarya</taxon>
        <taxon>Ascomycota</taxon>
        <taxon>Pezizomycotina</taxon>
        <taxon>Geoglossomycetes</taxon>
        <taxon>Geoglossales</taxon>
        <taxon>Geoglossaceae</taxon>
        <taxon>Trichoglossum</taxon>
    </lineage>
</organism>
<sequence length="92" mass="9618">MQKTEELIGKETLLQHAIGYEAEEGKPLRPDAAPTSNVTTQKPGLTSLDIAAEKDLGTTAGLVLGRNAGPSVTGNVNCTAVRHATHTVDELP</sequence>
<accession>A0A9P8LJL7</accession>